<proteinExistence type="predicted"/>
<evidence type="ECO:0000313" key="1">
    <source>
        <dbReference type="EMBL" id="SYV96850.1"/>
    </source>
</evidence>
<protein>
    <submittedName>
        <fullName evidence="1">Uncharacterized protein</fullName>
    </submittedName>
</protein>
<organism evidence="1 2">
    <name type="scientific">Mycoplasmopsis edwardii</name>
    <dbReference type="NCBI Taxonomy" id="53558"/>
    <lineage>
        <taxon>Bacteria</taxon>
        <taxon>Bacillati</taxon>
        <taxon>Mycoplasmatota</taxon>
        <taxon>Mycoplasmoidales</taxon>
        <taxon>Metamycoplasmataceae</taxon>
        <taxon>Mycoplasmopsis</taxon>
    </lineage>
</organism>
<dbReference type="Proteomes" id="UP000257559">
    <property type="component" value="Chromosome"/>
</dbReference>
<dbReference type="AlphaFoldDB" id="A0A3B0PM46"/>
<accession>A0A3B0PM46</accession>
<name>A0A3B0PM46_9BACT</name>
<dbReference type="EMBL" id="LS991951">
    <property type="protein sequence ID" value="SYV96850.1"/>
    <property type="molecule type" value="Genomic_DNA"/>
</dbReference>
<evidence type="ECO:0000313" key="2">
    <source>
        <dbReference type="Proteomes" id="UP000257559"/>
    </source>
</evidence>
<sequence>MTALFFGVISVFFVKNVGIYNFGLAAFGQSIARLTVVLFKEGQITPVLRNLIEQFIFW</sequence>
<keyword evidence="2" id="KW-1185">Reference proteome</keyword>
<gene>
    <name evidence="1" type="ORF">NCTC10132_00185</name>
</gene>
<dbReference type="KEGG" id="medw:NCTC10132_00185"/>
<feature type="non-terminal residue" evidence="1">
    <location>
        <position position="58"/>
    </location>
</feature>
<reference evidence="2" key="1">
    <citation type="submission" date="2018-06" db="EMBL/GenBank/DDBJ databases">
        <authorList>
            <consortium name="Pathogen Informatics"/>
        </authorList>
    </citation>
    <scope>NUCLEOTIDE SEQUENCE [LARGE SCALE GENOMIC DNA]</scope>
    <source>
        <strain evidence="2">NCTC10132</strain>
    </source>
</reference>